<dbReference type="Pfam" id="PF10367">
    <property type="entry name" value="zf-Vps39_C"/>
    <property type="match status" value="1"/>
</dbReference>
<name>A0A1D8N7D6_YARLL</name>
<dbReference type="eggNOG" id="KOG2063">
    <property type="taxonomic scope" value="Eukaryota"/>
</dbReference>
<feature type="domain" description="CNH" evidence="6">
    <location>
        <begin position="35"/>
        <end position="378"/>
    </location>
</feature>
<comment type="similarity">
    <text evidence="3">Belongs to the VAM6/VPS39 family.</text>
</comment>
<dbReference type="Pfam" id="PF10366">
    <property type="entry name" value="Vps39_1"/>
    <property type="match status" value="1"/>
</dbReference>
<dbReference type="RefSeq" id="XP_500765.3">
    <property type="nucleotide sequence ID" value="XM_500765.3"/>
</dbReference>
<dbReference type="PROSITE" id="PS50236">
    <property type="entry name" value="CHCR"/>
    <property type="match status" value="1"/>
</dbReference>
<dbReference type="InterPro" id="IPR032914">
    <property type="entry name" value="Vam6/VPS39/TRAP1"/>
</dbReference>
<feature type="compositionally biased region" description="Basic and acidic residues" evidence="5">
    <location>
        <begin position="509"/>
        <end position="520"/>
    </location>
</feature>
<evidence type="ECO:0000313" key="8">
    <source>
        <dbReference type="Proteomes" id="UP000182444"/>
    </source>
</evidence>
<dbReference type="EMBL" id="CP017554">
    <property type="protein sequence ID" value="AOW01557.1"/>
    <property type="molecule type" value="Genomic_DNA"/>
</dbReference>
<keyword evidence="2" id="KW-0472">Membrane</keyword>
<protein>
    <recommendedName>
        <fullName evidence="6">CNH domain-containing protein</fullName>
    </recommendedName>
</protein>
<evidence type="ECO:0000256" key="1">
    <source>
        <dbReference type="ARBA" id="ARBA00004184"/>
    </source>
</evidence>
<dbReference type="GO" id="GO:0000329">
    <property type="term" value="C:fungal-type vacuole membrane"/>
    <property type="evidence" value="ECO:0007669"/>
    <property type="project" value="TreeGrafter"/>
</dbReference>
<comment type="subcellular location">
    <subcellularLocation>
        <location evidence="1">Endomembrane system</location>
        <topology evidence="1">Peripheral membrane protein</topology>
    </subcellularLocation>
</comment>
<dbReference type="GeneID" id="2907378"/>
<proteinExistence type="inferred from homology"/>
<evidence type="ECO:0000256" key="4">
    <source>
        <dbReference type="PROSITE-ProRule" id="PRU01006"/>
    </source>
</evidence>
<evidence type="ECO:0000259" key="6">
    <source>
        <dbReference type="PROSITE" id="PS50219"/>
    </source>
</evidence>
<dbReference type="VEuPathDB" id="FungiDB:YALI0_B11550g"/>
<dbReference type="GO" id="GO:0006914">
    <property type="term" value="P:autophagy"/>
    <property type="evidence" value="ECO:0007669"/>
    <property type="project" value="TreeGrafter"/>
</dbReference>
<dbReference type="GO" id="GO:0012505">
    <property type="term" value="C:endomembrane system"/>
    <property type="evidence" value="ECO:0007669"/>
    <property type="project" value="UniProtKB-SubCell"/>
</dbReference>
<dbReference type="AlphaFoldDB" id="A0A1D8N7D6"/>
<dbReference type="VEuPathDB" id="FungiDB:YALI1_B15310g"/>
<dbReference type="Pfam" id="PF00780">
    <property type="entry name" value="CNH"/>
    <property type="match status" value="1"/>
</dbReference>
<dbReference type="PROSITE" id="PS50219">
    <property type="entry name" value="CNH"/>
    <property type="match status" value="1"/>
</dbReference>
<accession>A0A1D8N7D6</accession>
<feature type="repeat" description="CHCR" evidence="4">
    <location>
        <begin position="717"/>
        <end position="875"/>
    </location>
</feature>
<evidence type="ECO:0000256" key="3">
    <source>
        <dbReference type="ARBA" id="ARBA00038201"/>
    </source>
</evidence>
<dbReference type="InterPro" id="IPR001180">
    <property type="entry name" value="CNH_dom"/>
</dbReference>
<dbReference type="PANTHER" id="PTHR12894">
    <property type="entry name" value="CNH DOMAIN CONTAINING"/>
    <property type="match status" value="1"/>
</dbReference>
<evidence type="ECO:0000256" key="5">
    <source>
        <dbReference type="SAM" id="MobiDB-lite"/>
    </source>
</evidence>
<gene>
    <name evidence="7" type="ORF">YALI1_B15310g</name>
</gene>
<sequence>MTSAFNPVHVLNLGESKEAAENDEIHKQVRELAKGSKITCISSFGDKLLVGLQSGVLLSCLVTDPHAQDGFSITKVDSINLNGAVTQIEVIRDTRSLIVLAGSLIYVVSIGSLSIEETLQKSKGASRFASISEVDATHEIRNFSDSDDRVDDDSPSVISRLAIPIKRRLLVYTWIDTEFSSFREHTLPDKARAVTFLNTHSLVCMLPSETLVAELSRYADTVKFIEAAPPTNLQAYHGTQEAAGYMSYIGLSRSPRPKAVRLSDDLALLVRDTTSAYLDETGRLVPSYGGISDDMVLAEHPPHAGRNKHRHDHSHQLCFNYTNKLNWKIAPAAVGIVHPYLLVALPSHVEVRNPYTTTLIQQITIPDIQHISHNRKISYIATGTRVIRLFSTDYISVIDNIIEMGFLDEGISLMSKIDQVLLETGNETEGGEEGKSLKERKLRELIILKATSLYENGDIEDSMSLFSEVSAPPELVLELSKGLLQDDEDAGDVDHHEDEVNGEEETQADDTHKETGEGKNHTNGSGKNNEEDSMSPGAPSITLSSRDTASIHTANRPSPALTSLLVFLTDTRRKLTRITTSQEKIYYRGVELSNDIYGNAEQAMALVDTSLLQCYIRVSPGLIGPLLRVKNYCDPTVVKTELSKLSKWKELIDFYYGKGLHKDALELLVELKGKNHEFTSESIISYLQKLDAHNIDLILEFSKVPIEEDIENGRELFLEDTDQATSLPRNKVVAFLKDVSSLLAIEYLEDLAYKKHDDTVRFHNDLALLYIREIEKSDDASDKEKFSRKLLKFLGRSTHYRPQTVYSAVPKKMFEQRAVLLSKMDQEHDALVIYVYDMDSPMKAQNHASDLYGKDPVKGLESLHELLDILLTPPRKGPKPNIEAALKLLSSQGSRMDPAKVLNLLSDDVKISEIYPFLCSQIRNTTATANQLRLRTSLEKVYAVSVEEEYLETRAQSVRVTDSRMCRICLKRLGHSVVSVFPDLTVVHYGCANAYQDILDRKRARPLTVGTLN</sequence>
<evidence type="ECO:0000256" key="2">
    <source>
        <dbReference type="ARBA" id="ARBA00023136"/>
    </source>
</evidence>
<dbReference type="GO" id="GO:0034058">
    <property type="term" value="P:endosomal vesicle fusion"/>
    <property type="evidence" value="ECO:0007669"/>
    <property type="project" value="TreeGrafter"/>
</dbReference>
<dbReference type="KEGG" id="yli:2907378"/>
<feature type="compositionally biased region" description="Polar residues" evidence="5">
    <location>
        <begin position="541"/>
        <end position="555"/>
    </location>
</feature>
<dbReference type="InterPro" id="IPR000547">
    <property type="entry name" value="Clathrin_H-chain/VPS_repeat"/>
</dbReference>
<dbReference type="InterPro" id="IPR019453">
    <property type="entry name" value="VPS39/TGFA1_Znf"/>
</dbReference>
<reference evidence="7 8" key="1">
    <citation type="journal article" date="2016" name="PLoS ONE">
        <title>Sequence Assembly of Yarrowia lipolytica Strain W29/CLIB89 Shows Transposable Element Diversity.</title>
        <authorList>
            <person name="Magnan C."/>
            <person name="Yu J."/>
            <person name="Chang I."/>
            <person name="Jahn E."/>
            <person name="Kanomata Y."/>
            <person name="Wu J."/>
            <person name="Zeller M."/>
            <person name="Oakes M."/>
            <person name="Baldi P."/>
            <person name="Sandmeyer S."/>
        </authorList>
    </citation>
    <scope>NUCLEOTIDE SEQUENCE [LARGE SCALE GENOMIC DNA]</scope>
    <source>
        <strain evidence="8">CLIB89(W29)</strain>
    </source>
</reference>
<organism evidence="7 8">
    <name type="scientific">Yarrowia lipolytica</name>
    <name type="common">Candida lipolytica</name>
    <dbReference type="NCBI Taxonomy" id="4952"/>
    <lineage>
        <taxon>Eukaryota</taxon>
        <taxon>Fungi</taxon>
        <taxon>Dikarya</taxon>
        <taxon>Ascomycota</taxon>
        <taxon>Saccharomycotina</taxon>
        <taxon>Dipodascomycetes</taxon>
        <taxon>Dipodascales</taxon>
        <taxon>Dipodascales incertae sedis</taxon>
        <taxon>Yarrowia</taxon>
    </lineage>
</organism>
<dbReference type="Proteomes" id="UP000182444">
    <property type="component" value="Chromosome 1B"/>
</dbReference>
<dbReference type="PANTHER" id="PTHR12894:SF49">
    <property type="entry name" value="VAM6_VPS39-LIKE PROTEIN"/>
    <property type="match status" value="1"/>
</dbReference>
<dbReference type="OMA" id="EEYCNQV"/>
<dbReference type="GO" id="GO:0006886">
    <property type="term" value="P:intracellular protein transport"/>
    <property type="evidence" value="ECO:0007669"/>
    <property type="project" value="UniProtKB-UniRule"/>
</dbReference>
<dbReference type="InterPro" id="IPR019452">
    <property type="entry name" value="VPS39/TGF_beta_rcpt-assoc_1"/>
</dbReference>
<evidence type="ECO:0000313" key="7">
    <source>
        <dbReference type="EMBL" id="AOW01557.1"/>
    </source>
</evidence>
<feature type="region of interest" description="Disordered" evidence="5">
    <location>
        <begin position="487"/>
        <end position="555"/>
    </location>
</feature>